<dbReference type="OrthoDB" id="270584at2759"/>
<dbReference type="SMART" id="SM00054">
    <property type="entry name" value="EFh"/>
    <property type="match status" value="2"/>
</dbReference>
<feature type="repeat" description="Solcar" evidence="12">
    <location>
        <begin position="321"/>
        <end position="406"/>
    </location>
</feature>
<dbReference type="PANTHER" id="PTHR24089">
    <property type="entry name" value="SOLUTE CARRIER FAMILY 25"/>
    <property type="match status" value="1"/>
</dbReference>
<evidence type="ECO:0000256" key="5">
    <source>
        <dbReference type="ARBA" id="ARBA00022723"/>
    </source>
</evidence>
<dbReference type="EMBL" id="CDMY01000567">
    <property type="protein sequence ID" value="CEM23405.1"/>
    <property type="molecule type" value="Genomic_DNA"/>
</dbReference>
<evidence type="ECO:0000256" key="10">
    <source>
        <dbReference type="ARBA" id="ARBA00023128"/>
    </source>
</evidence>
<evidence type="ECO:0000256" key="6">
    <source>
        <dbReference type="ARBA" id="ARBA00022737"/>
    </source>
</evidence>
<dbReference type="SUPFAM" id="SSF103506">
    <property type="entry name" value="Mitochondrial carrier"/>
    <property type="match status" value="1"/>
</dbReference>
<keyword evidence="6" id="KW-0677">Repeat</keyword>
<evidence type="ECO:0000256" key="4">
    <source>
        <dbReference type="ARBA" id="ARBA00022692"/>
    </source>
</evidence>
<evidence type="ECO:0000256" key="8">
    <source>
        <dbReference type="ARBA" id="ARBA00022837"/>
    </source>
</evidence>
<feature type="repeat" description="Solcar" evidence="12">
    <location>
        <begin position="455"/>
        <end position="540"/>
    </location>
</feature>
<dbReference type="SUPFAM" id="SSF47473">
    <property type="entry name" value="EF-hand"/>
    <property type="match status" value="1"/>
</dbReference>
<dbReference type="PROSITE" id="PS50222">
    <property type="entry name" value="EF_HAND_2"/>
    <property type="match status" value="1"/>
</dbReference>
<sequence length="651" mass="71871">MSRWRIVARLLVPWWENHGDQSPSQDGGSTAQIAISDPISLEEYRSRNIIQADAGLLDFFRTLTKGKDRLDQDSIRDAIAERGISGPRATQCAAEILRKSDRDSDGALNFNEFTDFVFRRRRALLELFEQVDRDKNNRIDLHEARIGLRKAGLSELDASDLFSFGLYRDEKEYSIAYAEWERSLLFLPISRSHTLFESWERTTFNIFEEEKEGVPPSVCPPPTRRPPRLLEAPPAAPTPPTAIPGPAPSPAPALRVPPPVARPPPSPPPPVPPVPRPPLVSPPVSPPVPPPIVREEWRPPPPPPWMRWQAWETGLRGALAIPGFLHFVSGGVAGICSRTATAPLDRVKVLMQITRSQGRVGIGPTFVRIYRDGGLLGFFRGNGTNCIKIAPESAVKFFAYDFFKRQIVKLHPRNAHVASENNEVHMDDASDEASALGLAHQKAAARESLQDVKNLSMVEKFVAGGSAGAVAQFAIYPMEVVKTRLAAAAAGTYKGIADCLAETYRIEGYRGLYRGLTPSLLGIVPYAGIDLACFETLKNLWSRMHAYDSDVEPGVEVLLACGALSSMFGQLVSYPIALTRTRLQADGMRGTQPRYTSMVDVIQKVVSEEGVLALWRGIGPNMMKAVPAVSISWAVYELTKNKLRRYALDES</sequence>
<keyword evidence="10" id="KW-0496">Mitochondrion</keyword>
<keyword evidence="7" id="KW-0999">Mitochondrion inner membrane</keyword>
<dbReference type="AlphaFoldDB" id="A0A0G4G508"/>
<feature type="region of interest" description="Disordered" evidence="13">
    <location>
        <begin position="210"/>
        <end position="270"/>
    </location>
</feature>
<keyword evidence="9" id="KW-1133">Transmembrane helix</keyword>
<dbReference type="InterPro" id="IPR018108">
    <property type="entry name" value="MCP_transmembrane"/>
</dbReference>
<feature type="compositionally biased region" description="Pro residues" evidence="13">
    <location>
        <begin position="234"/>
        <end position="270"/>
    </location>
</feature>
<evidence type="ECO:0000256" key="12">
    <source>
        <dbReference type="PROSITE-ProRule" id="PRU00282"/>
    </source>
</evidence>
<evidence type="ECO:0000256" key="3">
    <source>
        <dbReference type="ARBA" id="ARBA00022448"/>
    </source>
</evidence>
<evidence type="ECO:0000256" key="13">
    <source>
        <dbReference type="SAM" id="MobiDB-lite"/>
    </source>
</evidence>
<evidence type="ECO:0000259" key="14">
    <source>
        <dbReference type="PROSITE" id="PS50222"/>
    </source>
</evidence>
<dbReference type="PRINTS" id="PR00926">
    <property type="entry name" value="MITOCARRIER"/>
</dbReference>
<dbReference type="PROSITE" id="PS50920">
    <property type="entry name" value="SOLCAR"/>
    <property type="match status" value="3"/>
</dbReference>
<keyword evidence="16" id="KW-1185">Reference proteome</keyword>
<evidence type="ECO:0000256" key="2">
    <source>
        <dbReference type="ARBA" id="ARBA00006375"/>
    </source>
</evidence>
<name>A0A0G4G508_VITBC</name>
<evidence type="ECO:0000313" key="15">
    <source>
        <dbReference type="EMBL" id="CEM23405.1"/>
    </source>
</evidence>
<keyword evidence="5" id="KW-0479">Metal-binding</keyword>
<feature type="domain" description="EF-hand" evidence="14">
    <location>
        <begin position="119"/>
        <end position="154"/>
    </location>
</feature>
<dbReference type="GO" id="GO:0005743">
    <property type="term" value="C:mitochondrial inner membrane"/>
    <property type="evidence" value="ECO:0007669"/>
    <property type="project" value="UniProtKB-SubCell"/>
</dbReference>
<organism evidence="15 16">
    <name type="scientific">Vitrella brassicaformis (strain CCMP3155)</name>
    <dbReference type="NCBI Taxonomy" id="1169540"/>
    <lineage>
        <taxon>Eukaryota</taxon>
        <taxon>Sar</taxon>
        <taxon>Alveolata</taxon>
        <taxon>Colpodellida</taxon>
        <taxon>Vitrellaceae</taxon>
        <taxon>Vitrella</taxon>
    </lineage>
</organism>
<dbReference type="InterPro" id="IPR011992">
    <property type="entry name" value="EF-hand-dom_pair"/>
</dbReference>
<proteinExistence type="inferred from homology"/>
<dbReference type="STRING" id="1169540.A0A0G4G508"/>
<dbReference type="Pfam" id="PF00153">
    <property type="entry name" value="Mito_carr"/>
    <property type="match status" value="3"/>
</dbReference>
<dbReference type="InterPro" id="IPR002048">
    <property type="entry name" value="EF_hand_dom"/>
</dbReference>
<dbReference type="VEuPathDB" id="CryptoDB:Vbra_21958"/>
<accession>A0A0G4G508</accession>
<dbReference type="Gene3D" id="1.50.40.10">
    <property type="entry name" value="Mitochondrial carrier domain"/>
    <property type="match status" value="1"/>
</dbReference>
<keyword evidence="4 12" id="KW-0812">Transmembrane</keyword>
<gene>
    <name evidence="15" type="ORF">Vbra_21958</name>
</gene>
<evidence type="ECO:0000313" key="16">
    <source>
        <dbReference type="Proteomes" id="UP000041254"/>
    </source>
</evidence>
<reference evidence="15 16" key="1">
    <citation type="submission" date="2014-11" db="EMBL/GenBank/DDBJ databases">
        <authorList>
            <person name="Zhu J."/>
            <person name="Qi W."/>
            <person name="Song R."/>
        </authorList>
    </citation>
    <scope>NUCLEOTIDE SEQUENCE [LARGE SCALE GENOMIC DNA]</scope>
</reference>
<keyword evidence="8" id="KW-0106">Calcium</keyword>
<keyword evidence="11 12" id="KW-0472">Membrane</keyword>
<dbReference type="InterPro" id="IPR002067">
    <property type="entry name" value="MCP"/>
</dbReference>
<evidence type="ECO:0000256" key="1">
    <source>
        <dbReference type="ARBA" id="ARBA00004448"/>
    </source>
</evidence>
<evidence type="ECO:0000256" key="11">
    <source>
        <dbReference type="ARBA" id="ARBA00023136"/>
    </source>
</evidence>
<dbReference type="Gene3D" id="1.10.238.10">
    <property type="entry name" value="EF-hand"/>
    <property type="match status" value="1"/>
</dbReference>
<dbReference type="FunFam" id="1.50.40.10:FF:000016">
    <property type="entry name" value="Solute carrier family 25 member 23"/>
    <property type="match status" value="1"/>
</dbReference>
<comment type="similarity">
    <text evidence="2">Belongs to the mitochondrial carrier (TC 2.A.29) family.</text>
</comment>
<dbReference type="InterPro" id="IPR023395">
    <property type="entry name" value="MCP_dom_sf"/>
</dbReference>
<feature type="repeat" description="Solcar" evidence="12">
    <location>
        <begin position="553"/>
        <end position="642"/>
    </location>
</feature>
<dbReference type="GO" id="GO:0005509">
    <property type="term" value="F:calcium ion binding"/>
    <property type="evidence" value="ECO:0007669"/>
    <property type="project" value="InterPro"/>
</dbReference>
<evidence type="ECO:0000256" key="9">
    <source>
        <dbReference type="ARBA" id="ARBA00022989"/>
    </source>
</evidence>
<dbReference type="GO" id="GO:0055085">
    <property type="term" value="P:transmembrane transport"/>
    <property type="evidence" value="ECO:0007669"/>
    <property type="project" value="InterPro"/>
</dbReference>
<dbReference type="Proteomes" id="UP000041254">
    <property type="component" value="Unassembled WGS sequence"/>
</dbReference>
<comment type="subcellular location">
    <subcellularLocation>
        <location evidence="1">Mitochondrion inner membrane</location>
        <topology evidence="1">Multi-pass membrane protein</topology>
    </subcellularLocation>
</comment>
<protein>
    <recommendedName>
        <fullName evidence="14">EF-hand domain-containing protein</fullName>
    </recommendedName>
</protein>
<dbReference type="PhylomeDB" id="A0A0G4G508"/>
<keyword evidence="3" id="KW-0813">Transport</keyword>
<dbReference type="InParanoid" id="A0A0G4G508"/>
<evidence type="ECO:0000256" key="7">
    <source>
        <dbReference type="ARBA" id="ARBA00022792"/>
    </source>
</evidence>